<feature type="transmembrane region" description="Helical" evidence="1">
    <location>
        <begin position="357"/>
        <end position="375"/>
    </location>
</feature>
<gene>
    <name evidence="2" type="ORF">KEU06_27415</name>
</gene>
<reference evidence="2" key="1">
    <citation type="submission" date="2021-04" db="EMBL/GenBank/DDBJ databases">
        <title>Pseudaminobacter soli sp. nov., isolated from paddy soil contaminated by heavy metals.</title>
        <authorList>
            <person name="Zhang K."/>
        </authorList>
    </citation>
    <scope>NUCLEOTIDE SEQUENCE</scope>
    <source>
        <strain evidence="2">19-2017</strain>
    </source>
</reference>
<evidence type="ECO:0000313" key="3">
    <source>
        <dbReference type="Proteomes" id="UP000680348"/>
    </source>
</evidence>
<name>A0A942IBH7_9HYPH</name>
<dbReference type="Pfam" id="PF05940">
    <property type="entry name" value="NnrS"/>
    <property type="match status" value="1"/>
</dbReference>
<dbReference type="InterPro" id="IPR010266">
    <property type="entry name" value="NnrS"/>
</dbReference>
<comment type="caution">
    <text evidence="2">The sequence shown here is derived from an EMBL/GenBank/DDBJ whole genome shotgun (WGS) entry which is preliminary data.</text>
</comment>
<feature type="transmembrane region" description="Helical" evidence="1">
    <location>
        <begin position="86"/>
        <end position="102"/>
    </location>
</feature>
<dbReference type="AlphaFoldDB" id="A0A942IBH7"/>
<evidence type="ECO:0000256" key="1">
    <source>
        <dbReference type="SAM" id="Phobius"/>
    </source>
</evidence>
<keyword evidence="1" id="KW-0472">Membrane</keyword>
<keyword evidence="1" id="KW-0812">Transmembrane</keyword>
<dbReference type="EMBL" id="JAGWCR010000023">
    <property type="protein sequence ID" value="MBS3652325.1"/>
    <property type="molecule type" value="Genomic_DNA"/>
</dbReference>
<feature type="transmembrane region" description="Helical" evidence="1">
    <location>
        <begin position="109"/>
        <end position="126"/>
    </location>
</feature>
<keyword evidence="1" id="KW-1133">Transmembrane helix</keyword>
<proteinExistence type="predicted"/>
<evidence type="ECO:0000313" key="2">
    <source>
        <dbReference type="EMBL" id="MBS3652325.1"/>
    </source>
</evidence>
<organism evidence="2 3">
    <name type="scientific">Pseudaminobacter soli</name>
    <name type="common">ex Zhang et al. 2022</name>
    <dbReference type="NCBI Taxonomy" id="2831468"/>
    <lineage>
        <taxon>Bacteria</taxon>
        <taxon>Pseudomonadati</taxon>
        <taxon>Pseudomonadota</taxon>
        <taxon>Alphaproteobacteria</taxon>
        <taxon>Hyphomicrobiales</taxon>
        <taxon>Phyllobacteriaceae</taxon>
        <taxon>Pseudaminobacter</taxon>
    </lineage>
</organism>
<feature type="transmembrane region" description="Helical" evidence="1">
    <location>
        <begin position="323"/>
        <end position="345"/>
    </location>
</feature>
<feature type="transmembrane region" description="Helical" evidence="1">
    <location>
        <begin position="291"/>
        <end position="311"/>
    </location>
</feature>
<dbReference type="Proteomes" id="UP000680348">
    <property type="component" value="Unassembled WGS sequence"/>
</dbReference>
<keyword evidence="3" id="KW-1185">Reference proteome</keyword>
<feature type="transmembrane region" description="Helical" evidence="1">
    <location>
        <begin position="167"/>
        <end position="185"/>
    </location>
</feature>
<feature type="transmembrane region" description="Helical" evidence="1">
    <location>
        <begin position="132"/>
        <end position="155"/>
    </location>
</feature>
<sequence length="418" mass="43927">MAASQHSSAHDRSVLRSLRKSGETARDGRGRIASMPPILQYGFRPFFFLAALYAGLAIPAWLWIYAAGGALSGPFPGLGWHVHEMLFGYLAAVITGFVLTAVPNWTGRLPLSGWPLAGLVALWLAGRAACAFLPVPSLAMAADLAFPAVLALALWREIIAGRNWKNLPVAGMITLFGAANALHHAENLGLVPAGLGPRLALGVAALLIALIGGRIVPSFTRNWLVKDGATRFPATFGRLDKAALVATAVAMILWVAVPESLATGSAQIAAGALLAARMMRWRGVRTVKEPILLILHVGYLWLAVAMLLLGASTLAHAVPTSAAIHALTAGAIGTMTLAVMTRASLGHTGRQIVADRYVVAIYLAVTLGAALRVAAPFAGNWYLHVLACGGVFWSAAFLLFAVRYAAVLWGPRAAVHGT</sequence>
<protein>
    <submittedName>
        <fullName evidence="2">NnrS family protein</fullName>
    </submittedName>
</protein>
<feature type="transmembrane region" description="Helical" evidence="1">
    <location>
        <begin position="197"/>
        <end position="217"/>
    </location>
</feature>
<accession>A0A942IBH7</accession>
<dbReference type="RefSeq" id="WP_188257880.1">
    <property type="nucleotide sequence ID" value="NZ_JABVCF010000023.1"/>
</dbReference>
<feature type="transmembrane region" description="Helical" evidence="1">
    <location>
        <begin position="46"/>
        <end position="66"/>
    </location>
</feature>
<feature type="transmembrane region" description="Helical" evidence="1">
    <location>
        <begin position="381"/>
        <end position="402"/>
    </location>
</feature>